<reference evidence="7 8" key="1">
    <citation type="submission" date="2017-04" db="EMBL/GenBank/DDBJ databases">
        <title>Novel microbial lineages endemic to geothermal iron-oxide mats fill important gaps in the evolutionary history of Archaea.</title>
        <authorList>
            <person name="Jay Z.J."/>
            <person name="Beam J.P."/>
            <person name="Dlakic M."/>
            <person name="Rusch D.B."/>
            <person name="Kozubal M.A."/>
            <person name="Inskeep W.P."/>
        </authorList>
    </citation>
    <scope>NUCLEOTIDE SEQUENCE [LARGE SCALE GENOMIC DNA]</scope>
    <source>
        <strain evidence="7">ECH_B_SAG-F08</strain>
    </source>
</reference>
<dbReference type="GO" id="GO:0009099">
    <property type="term" value="P:L-valine biosynthetic process"/>
    <property type="evidence" value="ECO:0007669"/>
    <property type="project" value="TreeGrafter"/>
</dbReference>
<dbReference type="EMBL" id="NEXM01000060">
    <property type="protein sequence ID" value="PSN97361.1"/>
    <property type="molecule type" value="Genomic_DNA"/>
</dbReference>
<evidence type="ECO:0000259" key="5">
    <source>
        <dbReference type="Pfam" id="PF02775"/>
    </source>
</evidence>
<dbReference type="InterPro" id="IPR012001">
    <property type="entry name" value="Thiamin_PyroP_enz_TPP-bd_dom"/>
</dbReference>
<evidence type="ECO:0000313" key="7">
    <source>
        <dbReference type="EMBL" id="PSN97361.1"/>
    </source>
</evidence>
<feature type="domain" description="Thiamine pyrophosphate enzyme central" evidence="4">
    <location>
        <begin position="192"/>
        <end position="328"/>
    </location>
</feature>
<dbReference type="Gene3D" id="3.40.50.970">
    <property type="match status" value="2"/>
</dbReference>
<feature type="domain" description="Thiamine pyrophosphate enzyme N-terminal TPP-binding" evidence="6">
    <location>
        <begin position="1"/>
        <end position="111"/>
    </location>
</feature>
<evidence type="ECO:0000256" key="3">
    <source>
        <dbReference type="RuleBase" id="RU362132"/>
    </source>
</evidence>
<name>A0A2R6BFE4_9ARCH</name>
<evidence type="ECO:0000256" key="1">
    <source>
        <dbReference type="ARBA" id="ARBA00007812"/>
    </source>
</evidence>
<proteinExistence type="inferred from homology"/>
<evidence type="ECO:0000256" key="2">
    <source>
        <dbReference type="ARBA" id="ARBA00023052"/>
    </source>
</evidence>
<evidence type="ECO:0008006" key="9">
    <source>
        <dbReference type="Google" id="ProtNLM"/>
    </source>
</evidence>
<dbReference type="CDD" id="cd07035">
    <property type="entry name" value="TPP_PYR_POX_like"/>
    <property type="match status" value="1"/>
</dbReference>
<dbReference type="GO" id="GO:0000287">
    <property type="term" value="F:magnesium ion binding"/>
    <property type="evidence" value="ECO:0007669"/>
    <property type="project" value="InterPro"/>
</dbReference>
<dbReference type="Pfam" id="PF02775">
    <property type="entry name" value="TPP_enzyme_C"/>
    <property type="match status" value="1"/>
</dbReference>
<evidence type="ECO:0000313" key="8">
    <source>
        <dbReference type="Proteomes" id="UP000240381"/>
    </source>
</evidence>
<evidence type="ECO:0000259" key="6">
    <source>
        <dbReference type="Pfam" id="PF02776"/>
    </source>
</evidence>
<evidence type="ECO:0000259" key="4">
    <source>
        <dbReference type="Pfam" id="PF00205"/>
    </source>
</evidence>
<comment type="similarity">
    <text evidence="1 3">Belongs to the TPP enzyme family.</text>
</comment>
<dbReference type="GO" id="GO:0005948">
    <property type="term" value="C:acetolactate synthase complex"/>
    <property type="evidence" value="ECO:0007669"/>
    <property type="project" value="TreeGrafter"/>
</dbReference>
<dbReference type="AlphaFoldDB" id="A0A2R6BFE4"/>
<accession>A0A2R6BFE4</accession>
<dbReference type="InterPro" id="IPR029061">
    <property type="entry name" value="THDP-binding"/>
</dbReference>
<gene>
    <name evidence="7" type="ORF">B9Q11_04295</name>
</gene>
<dbReference type="GO" id="GO:0030976">
    <property type="term" value="F:thiamine pyrophosphate binding"/>
    <property type="evidence" value="ECO:0007669"/>
    <property type="project" value="InterPro"/>
</dbReference>
<dbReference type="GO" id="GO:0003984">
    <property type="term" value="F:acetolactate synthase activity"/>
    <property type="evidence" value="ECO:0007669"/>
    <property type="project" value="TreeGrafter"/>
</dbReference>
<dbReference type="GO" id="GO:0050660">
    <property type="term" value="F:flavin adenine dinucleotide binding"/>
    <property type="evidence" value="ECO:0007669"/>
    <property type="project" value="TreeGrafter"/>
</dbReference>
<dbReference type="InterPro" id="IPR029035">
    <property type="entry name" value="DHS-like_NAD/FAD-binding_dom"/>
</dbReference>
<dbReference type="CDD" id="cd00568">
    <property type="entry name" value="TPP_enzymes"/>
    <property type="match status" value="1"/>
</dbReference>
<dbReference type="InterPro" id="IPR012000">
    <property type="entry name" value="Thiamin_PyroP_enz_cen_dom"/>
</dbReference>
<dbReference type="SUPFAM" id="SSF52518">
    <property type="entry name" value="Thiamin diphosphate-binding fold (THDP-binding)"/>
    <property type="match status" value="2"/>
</dbReference>
<dbReference type="Pfam" id="PF02776">
    <property type="entry name" value="TPP_enzyme_N"/>
    <property type="match status" value="1"/>
</dbReference>
<comment type="caution">
    <text evidence="7">The sequence shown here is derived from an EMBL/GenBank/DDBJ whole genome shotgun (WGS) entry which is preliminary data.</text>
</comment>
<sequence length="566" mass="63042">MKATRALLELLKEYSVTHVFGLVGETTLPLYDEWVDFESVKNVMCRDERNAVFMADGYARACFKPGVCEAPGPGASYTLPGLTEAYASKIPLVIFTSDISHSQEKRNMLTEYEKELMFRGVTKESITIHDAKELPRLVRRAFRLATTGVPGPVHVRIPMDVWSGDVEEKEVYAQRLFVAYPAVRFSCSEELIAQALKLLSDAQNPVIICGQGVILSQAWEEVLTLAESLAIPVATTITGKGAFPEHHPLSLGVVGNRGGTTFSNNFLEEADVVFYIGSNIDFSVSNDWTLPQIENKKLIQLNVSEADLGNTYRCDVALLGDAKAILQKMISMVKHKSERLDSLTKRLNSLRSSYLEHLDSLVERDTRFVDPYLFVKALEKANEKQWIIVADPGIGAIYTSAYYRTRSAGRKFIYNYSVGGLGFAVPAAIGAHFGTRQRVIALTTDGSLGFNVGEWETIARTQADVKVVVFNNGAFGWIRATQLELYGKRFFNTDFSKVDYVKVAEGFGLAAERLSATENLEERVKEFLNADTACVLEIPCLPEDKLLPPVPKWRDAAQKYGIRHYE</sequence>
<keyword evidence="2 3" id="KW-0786">Thiamine pyrophosphate</keyword>
<organism evidence="7 8">
    <name type="scientific">Candidatus Marsarchaeota G2 archaeon ECH_B_SAG-F08</name>
    <dbReference type="NCBI Taxonomy" id="1978165"/>
    <lineage>
        <taxon>Archaea</taxon>
        <taxon>Candidatus Marsarchaeota</taxon>
        <taxon>Candidatus Marsarchaeota group 2</taxon>
    </lineage>
</organism>
<dbReference type="PANTHER" id="PTHR18968:SF13">
    <property type="entry name" value="ACETOLACTATE SYNTHASE CATALYTIC SUBUNIT, MITOCHONDRIAL"/>
    <property type="match status" value="1"/>
</dbReference>
<dbReference type="Pfam" id="PF00205">
    <property type="entry name" value="TPP_enzyme_M"/>
    <property type="match status" value="1"/>
</dbReference>
<dbReference type="SUPFAM" id="SSF52467">
    <property type="entry name" value="DHS-like NAD/FAD-binding domain"/>
    <property type="match status" value="1"/>
</dbReference>
<feature type="domain" description="Thiamine pyrophosphate enzyme TPP-binding" evidence="5">
    <location>
        <begin position="398"/>
        <end position="538"/>
    </location>
</feature>
<dbReference type="GO" id="GO:0009097">
    <property type="term" value="P:isoleucine biosynthetic process"/>
    <property type="evidence" value="ECO:0007669"/>
    <property type="project" value="TreeGrafter"/>
</dbReference>
<dbReference type="Proteomes" id="UP000240381">
    <property type="component" value="Unassembled WGS sequence"/>
</dbReference>
<dbReference type="Gene3D" id="3.40.50.1220">
    <property type="entry name" value="TPP-binding domain"/>
    <property type="match status" value="1"/>
</dbReference>
<dbReference type="GO" id="GO:0044272">
    <property type="term" value="P:sulfur compound biosynthetic process"/>
    <property type="evidence" value="ECO:0007669"/>
    <property type="project" value="UniProtKB-ARBA"/>
</dbReference>
<dbReference type="InterPro" id="IPR011766">
    <property type="entry name" value="TPP_enzyme_TPP-bd"/>
</dbReference>
<protein>
    <recommendedName>
        <fullName evidence="9">Acetolactate synthase</fullName>
    </recommendedName>
</protein>
<dbReference type="PANTHER" id="PTHR18968">
    <property type="entry name" value="THIAMINE PYROPHOSPHATE ENZYMES"/>
    <property type="match status" value="1"/>
</dbReference>
<dbReference type="InterPro" id="IPR045229">
    <property type="entry name" value="TPP_enz"/>
</dbReference>